<comment type="caution">
    <text evidence="16">The sequence shown here is derived from an EMBL/GenBank/DDBJ whole genome shotgun (WGS) entry which is preliminary data.</text>
</comment>
<keyword evidence="5" id="KW-0479">Metal-binding</keyword>
<keyword evidence="4 14" id="KW-0812">Transmembrane</keyword>
<evidence type="ECO:0000313" key="16">
    <source>
        <dbReference type="EMBL" id="MBN7803198.1"/>
    </source>
</evidence>
<feature type="transmembrane region" description="Helical" evidence="14">
    <location>
        <begin position="12"/>
        <end position="32"/>
    </location>
</feature>
<dbReference type="Pfam" id="PF04116">
    <property type="entry name" value="FA_hydroxylase"/>
    <property type="match status" value="1"/>
</dbReference>
<comment type="cofactor">
    <cofactor evidence="1">
        <name>Zn(2+)</name>
        <dbReference type="ChEBI" id="CHEBI:29105"/>
    </cofactor>
</comment>
<evidence type="ECO:0000256" key="12">
    <source>
        <dbReference type="ARBA" id="ARBA00023136"/>
    </source>
</evidence>
<keyword evidence="13" id="KW-0275">Fatty acid biosynthesis</keyword>
<accession>A0ABS3BVP7</accession>
<keyword evidence="12 14" id="KW-0472">Membrane</keyword>
<comment type="subcellular location">
    <subcellularLocation>
        <location evidence="2">Endoplasmic reticulum membrane</location>
        <topology evidence="2">Multi-pass membrane protein</topology>
    </subcellularLocation>
</comment>
<evidence type="ECO:0000256" key="6">
    <source>
        <dbReference type="ARBA" id="ARBA00022824"/>
    </source>
</evidence>
<dbReference type="InterPro" id="IPR006694">
    <property type="entry name" value="Fatty_acid_hydroxylase"/>
</dbReference>
<evidence type="ECO:0000256" key="1">
    <source>
        <dbReference type="ARBA" id="ARBA00001947"/>
    </source>
</evidence>
<keyword evidence="10" id="KW-0560">Oxidoreductase</keyword>
<name>A0ABS3BVP7_9BACT</name>
<dbReference type="PANTHER" id="PTHR12863:SF1">
    <property type="entry name" value="FATTY ACID 2-HYDROXYLASE"/>
    <property type="match status" value="1"/>
</dbReference>
<keyword evidence="8" id="KW-0862">Zinc</keyword>
<keyword evidence="3" id="KW-0444">Lipid biosynthesis</keyword>
<keyword evidence="9 14" id="KW-1133">Transmembrane helix</keyword>
<evidence type="ECO:0000256" key="7">
    <source>
        <dbReference type="ARBA" id="ARBA00022832"/>
    </source>
</evidence>
<feature type="transmembrane region" description="Helical" evidence="14">
    <location>
        <begin position="93"/>
        <end position="110"/>
    </location>
</feature>
<evidence type="ECO:0000259" key="15">
    <source>
        <dbReference type="Pfam" id="PF04116"/>
    </source>
</evidence>
<keyword evidence="11" id="KW-0443">Lipid metabolism</keyword>
<evidence type="ECO:0000256" key="8">
    <source>
        <dbReference type="ARBA" id="ARBA00022833"/>
    </source>
</evidence>
<evidence type="ECO:0000256" key="13">
    <source>
        <dbReference type="ARBA" id="ARBA00023160"/>
    </source>
</evidence>
<evidence type="ECO:0000256" key="4">
    <source>
        <dbReference type="ARBA" id="ARBA00022692"/>
    </source>
</evidence>
<dbReference type="InterPro" id="IPR014430">
    <property type="entry name" value="Scs7"/>
</dbReference>
<evidence type="ECO:0000256" key="11">
    <source>
        <dbReference type="ARBA" id="ARBA00023098"/>
    </source>
</evidence>
<keyword evidence="6" id="KW-0256">Endoplasmic reticulum</keyword>
<evidence type="ECO:0000256" key="2">
    <source>
        <dbReference type="ARBA" id="ARBA00004477"/>
    </source>
</evidence>
<proteinExistence type="predicted"/>
<evidence type="ECO:0000256" key="10">
    <source>
        <dbReference type="ARBA" id="ARBA00023002"/>
    </source>
</evidence>
<evidence type="ECO:0000256" key="9">
    <source>
        <dbReference type="ARBA" id="ARBA00022989"/>
    </source>
</evidence>
<dbReference type="EMBL" id="JAFKCW010000005">
    <property type="protein sequence ID" value="MBN7803198.1"/>
    <property type="molecule type" value="Genomic_DNA"/>
</dbReference>
<keyword evidence="17" id="KW-1185">Reference proteome</keyword>
<sequence>MDTNATNSIQAMKLCIAKASAMLIAVILLGYAFPGTPWFFVTLFFGGWLAWTFFEYCVHRFLMHELLVPSKEEKIFNHKHHHQNPHDLAVKPIHRFAVFLLCLAVFLTALKLNNAFTIFAGFTTGFLGYNLLHYLLHQPFCKCLFPKIQRSHILHHTRYPNCGFSFSTTLWDWLFDTLPPKDAQVTPRMAEVFFGKTKKRNPFSTPRIVSRPHGNPLLALVTILTISVFDTACVPVFSDLQSARLVGKGQVEVTPYYTSTGMESESDGANHVGANFAVGLSPKVDLRGRLEANWIKEGSTDYIIGMGPKASLMENRIAAFLPIGYATNSEVFQLQPTMLFTLPFAKEKLEATLAPKYLISLCEDCESNFATNFGLGFSPNFDRWAVRAEYGRMFAEDGVGQFSLGISFHVNPKD</sequence>
<protein>
    <submittedName>
        <fullName evidence="16">Sterol desaturase family protein</fullName>
    </submittedName>
</protein>
<feature type="domain" description="Fatty acid hydroxylase" evidence="15">
    <location>
        <begin position="46"/>
        <end position="177"/>
    </location>
</feature>
<organism evidence="16 17">
    <name type="scientific">Algoriphagus aestuariicola</name>
    <dbReference type="NCBI Taxonomy" id="1852016"/>
    <lineage>
        <taxon>Bacteria</taxon>
        <taxon>Pseudomonadati</taxon>
        <taxon>Bacteroidota</taxon>
        <taxon>Cytophagia</taxon>
        <taxon>Cytophagales</taxon>
        <taxon>Cyclobacteriaceae</taxon>
        <taxon>Algoriphagus</taxon>
    </lineage>
</organism>
<dbReference type="Proteomes" id="UP000664698">
    <property type="component" value="Unassembled WGS sequence"/>
</dbReference>
<gene>
    <name evidence="16" type="ORF">J0A67_20150</name>
</gene>
<evidence type="ECO:0000256" key="14">
    <source>
        <dbReference type="SAM" id="Phobius"/>
    </source>
</evidence>
<reference evidence="16 17" key="1">
    <citation type="submission" date="2021-03" db="EMBL/GenBank/DDBJ databases">
        <title>novel species isolated from a fishpond in China.</title>
        <authorList>
            <person name="Lu H."/>
            <person name="Cai Z."/>
        </authorList>
    </citation>
    <scope>NUCLEOTIDE SEQUENCE [LARGE SCALE GENOMIC DNA]</scope>
    <source>
        <strain evidence="16 17">JCM 31546</strain>
    </source>
</reference>
<evidence type="ECO:0000256" key="3">
    <source>
        <dbReference type="ARBA" id="ARBA00022516"/>
    </source>
</evidence>
<evidence type="ECO:0000313" key="17">
    <source>
        <dbReference type="Proteomes" id="UP000664698"/>
    </source>
</evidence>
<dbReference type="RefSeq" id="WP_206571193.1">
    <property type="nucleotide sequence ID" value="NZ_JAFKCW010000005.1"/>
</dbReference>
<evidence type="ECO:0000256" key="5">
    <source>
        <dbReference type="ARBA" id="ARBA00022723"/>
    </source>
</evidence>
<feature type="transmembrane region" description="Helical" evidence="14">
    <location>
        <begin position="116"/>
        <end position="136"/>
    </location>
</feature>
<keyword evidence="7" id="KW-0276">Fatty acid metabolism</keyword>
<dbReference type="PANTHER" id="PTHR12863">
    <property type="entry name" value="FATTY ACID HYDROXYLASE"/>
    <property type="match status" value="1"/>
</dbReference>